<evidence type="ECO:0000313" key="1">
    <source>
        <dbReference type="EMBL" id="JAD34504.1"/>
    </source>
</evidence>
<name>A0A0A8Z525_ARUDO</name>
<protein>
    <submittedName>
        <fullName evidence="1">Uncharacterized protein</fullName>
    </submittedName>
</protein>
<dbReference type="EMBL" id="GBRH01263391">
    <property type="protein sequence ID" value="JAD34504.1"/>
    <property type="molecule type" value="Transcribed_RNA"/>
</dbReference>
<sequence length="66" mass="7304">MCLCNIVAEVAIFIKPARLATDVVVRDSSIFSCSQQISSKSNHYTVAKATVELNRCFPTSKNRTHC</sequence>
<reference evidence="1" key="1">
    <citation type="submission" date="2014-09" db="EMBL/GenBank/DDBJ databases">
        <authorList>
            <person name="Magalhaes I.L.F."/>
            <person name="Oliveira U."/>
            <person name="Santos F.R."/>
            <person name="Vidigal T.H.D.A."/>
            <person name="Brescovit A.D."/>
            <person name="Santos A.J."/>
        </authorList>
    </citation>
    <scope>NUCLEOTIDE SEQUENCE</scope>
    <source>
        <tissue evidence="1">Shoot tissue taken approximately 20 cm above the soil surface</tissue>
    </source>
</reference>
<accession>A0A0A8Z525</accession>
<dbReference type="AlphaFoldDB" id="A0A0A8Z525"/>
<reference evidence="1" key="2">
    <citation type="journal article" date="2015" name="Data Brief">
        <title>Shoot transcriptome of the giant reed, Arundo donax.</title>
        <authorList>
            <person name="Barrero R.A."/>
            <person name="Guerrero F.D."/>
            <person name="Moolhuijzen P."/>
            <person name="Goolsby J.A."/>
            <person name="Tidwell J."/>
            <person name="Bellgard S.E."/>
            <person name="Bellgard M.I."/>
        </authorList>
    </citation>
    <scope>NUCLEOTIDE SEQUENCE</scope>
    <source>
        <tissue evidence="1">Shoot tissue taken approximately 20 cm above the soil surface</tissue>
    </source>
</reference>
<proteinExistence type="predicted"/>
<organism evidence="1">
    <name type="scientific">Arundo donax</name>
    <name type="common">Giant reed</name>
    <name type="synonym">Donax arundinaceus</name>
    <dbReference type="NCBI Taxonomy" id="35708"/>
    <lineage>
        <taxon>Eukaryota</taxon>
        <taxon>Viridiplantae</taxon>
        <taxon>Streptophyta</taxon>
        <taxon>Embryophyta</taxon>
        <taxon>Tracheophyta</taxon>
        <taxon>Spermatophyta</taxon>
        <taxon>Magnoliopsida</taxon>
        <taxon>Liliopsida</taxon>
        <taxon>Poales</taxon>
        <taxon>Poaceae</taxon>
        <taxon>PACMAD clade</taxon>
        <taxon>Arundinoideae</taxon>
        <taxon>Arundineae</taxon>
        <taxon>Arundo</taxon>
    </lineage>
</organism>